<gene>
    <name evidence="2" type="primary">SSCI40100.1</name>
</gene>
<protein>
    <submittedName>
        <fullName evidence="2">Uncharacterized protein</fullName>
    </submittedName>
</protein>
<feature type="compositionally biased region" description="Low complexity" evidence="1">
    <location>
        <begin position="160"/>
        <end position="173"/>
    </location>
</feature>
<proteinExistence type="predicted"/>
<name>A0A0F7S8U3_9BASI</name>
<evidence type="ECO:0000256" key="1">
    <source>
        <dbReference type="SAM" id="MobiDB-lite"/>
    </source>
</evidence>
<evidence type="ECO:0000313" key="3">
    <source>
        <dbReference type="Proteomes" id="UP000242770"/>
    </source>
</evidence>
<dbReference type="AlphaFoldDB" id="A0A0F7S8U3"/>
<dbReference type="STRING" id="49012.A0A0F7S8U3"/>
<reference evidence="3" key="1">
    <citation type="submission" date="2014-06" db="EMBL/GenBank/DDBJ databases">
        <authorList>
            <person name="Berkman P.J."/>
        </authorList>
    </citation>
    <scope>NUCLEOTIDE SEQUENCE [LARGE SCALE GENOMIC DNA]</scope>
</reference>
<sequence length="234" mass="26061">MPFDPRTKSRKTTTLPVALRVELGLSAPSTHRRPFRPQDRGNRFNANNSSGKPQLKAIGRPQSAMNGAAKGTPRGPIKPASQHKQPKQRHDSTPHASSSRQLHRPEEKVQQKRKSEKQPEAALKVIKKPKSSQQRYDDSEPAEQKTRLNPFTGEMEVVKSAPKLSSSSKPTALEKMLARAEAGPSSSKGKAKASDALAGKKKSRRHMTQQEKEEEDEIRWLEYSLGKSRAGRYV</sequence>
<accession>A0A0F7S8U3</accession>
<evidence type="ECO:0000313" key="2">
    <source>
        <dbReference type="EMBL" id="CDW97794.1"/>
    </source>
</evidence>
<feature type="compositionally biased region" description="Basic and acidic residues" evidence="1">
    <location>
        <begin position="135"/>
        <end position="146"/>
    </location>
</feature>
<keyword evidence="3" id="KW-1185">Reference proteome</keyword>
<organism evidence="2 3">
    <name type="scientific">Sporisorium scitamineum</name>
    <dbReference type="NCBI Taxonomy" id="49012"/>
    <lineage>
        <taxon>Eukaryota</taxon>
        <taxon>Fungi</taxon>
        <taxon>Dikarya</taxon>
        <taxon>Basidiomycota</taxon>
        <taxon>Ustilaginomycotina</taxon>
        <taxon>Ustilaginomycetes</taxon>
        <taxon>Ustilaginales</taxon>
        <taxon>Ustilaginaceae</taxon>
        <taxon>Sporisorium</taxon>
    </lineage>
</organism>
<dbReference type="Proteomes" id="UP000242770">
    <property type="component" value="Unassembled WGS sequence"/>
</dbReference>
<dbReference type="EMBL" id="CCFA01002372">
    <property type="protein sequence ID" value="CDW97794.1"/>
    <property type="molecule type" value="Genomic_DNA"/>
</dbReference>
<feature type="region of interest" description="Disordered" evidence="1">
    <location>
        <begin position="1"/>
        <end position="216"/>
    </location>
</feature>